<protein>
    <submittedName>
        <fullName evidence="2">DNA polymerase III subunit delta</fullName>
        <ecNumber evidence="2">2.7.7.7</ecNumber>
    </submittedName>
</protein>
<feature type="domain" description="AAA+ ATPase" evidence="1">
    <location>
        <begin position="36"/>
        <end position="177"/>
    </location>
</feature>
<proteinExistence type="predicted"/>
<organism evidence="2 3">
    <name type="scientific">Georgenia thermotolerans</name>
    <dbReference type="NCBI Taxonomy" id="527326"/>
    <lineage>
        <taxon>Bacteria</taxon>
        <taxon>Bacillati</taxon>
        <taxon>Actinomycetota</taxon>
        <taxon>Actinomycetes</taxon>
        <taxon>Micrococcales</taxon>
        <taxon>Bogoriellaceae</taxon>
        <taxon>Georgenia</taxon>
    </lineage>
</organism>
<dbReference type="PANTHER" id="PTHR11669:SF8">
    <property type="entry name" value="DNA POLYMERASE III SUBUNIT DELTA"/>
    <property type="match status" value="1"/>
</dbReference>
<keyword evidence="3" id="KW-1185">Reference proteome</keyword>
<reference evidence="2 3" key="1">
    <citation type="submission" date="2019-10" db="EMBL/GenBank/DDBJ databases">
        <title>Georgenia wutianyii sp. nov. and Georgenia yuyongxinii sp. nov. isolated from plateau pika (Ochotona curzoniae) in the Qinghai-Tibet plateau of China.</title>
        <authorList>
            <person name="Tian Z."/>
        </authorList>
    </citation>
    <scope>NUCLEOTIDE SEQUENCE [LARGE SCALE GENOMIC DNA]</scope>
    <source>
        <strain evidence="2 3">DSM 21501</strain>
    </source>
</reference>
<dbReference type="Gene3D" id="3.40.50.300">
    <property type="entry name" value="P-loop containing nucleotide triphosphate hydrolases"/>
    <property type="match status" value="1"/>
</dbReference>
<name>A0A7J5ULX7_9MICO</name>
<gene>
    <name evidence="2" type="ORF">GB883_14430</name>
</gene>
<evidence type="ECO:0000313" key="3">
    <source>
        <dbReference type="Proteomes" id="UP000451860"/>
    </source>
</evidence>
<evidence type="ECO:0000259" key="1">
    <source>
        <dbReference type="SMART" id="SM00382"/>
    </source>
</evidence>
<comment type="caution">
    <text evidence="2">The sequence shown here is derived from an EMBL/GenBank/DDBJ whole genome shotgun (WGS) entry which is preliminary data.</text>
</comment>
<dbReference type="InterPro" id="IPR003593">
    <property type="entry name" value="AAA+_ATPase"/>
</dbReference>
<accession>A0A7J5ULX7</accession>
<dbReference type="AlphaFoldDB" id="A0A7J5ULX7"/>
<dbReference type="OrthoDB" id="9809531at2"/>
<evidence type="ECO:0000313" key="2">
    <source>
        <dbReference type="EMBL" id="KAE8763378.1"/>
    </source>
</evidence>
<dbReference type="NCBIfam" id="NF005926">
    <property type="entry name" value="PRK07940.1"/>
    <property type="match status" value="1"/>
</dbReference>
<dbReference type="GO" id="GO:0003887">
    <property type="term" value="F:DNA-directed DNA polymerase activity"/>
    <property type="evidence" value="ECO:0007669"/>
    <property type="project" value="UniProtKB-EC"/>
</dbReference>
<dbReference type="SMART" id="SM00382">
    <property type="entry name" value="AAA"/>
    <property type="match status" value="1"/>
</dbReference>
<dbReference type="Proteomes" id="UP000451860">
    <property type="component" value="Unassembled WGS sequence"/>
</dbReference>
<keyword evidence="2" id="KW-0548">Nucleotidyltransferase</keyword>
<dbReference type="EMBL" id="WHJE01000076">
    <property type="protein sequence ID" value="KAE8763378.1"/>
    <property type="molecule type" value="Genomic_DNA"/>
</dbReference>
<sequence length="390" mass="41940">MSVWDQVVGQDQVVATLRAAVDASRAATDEAAARAMTHAWLITGPPGSGRSVAARAFAAALQCTDPDEPGCGRCQACTTALAGTHADVALVGTEKVVFSIDEIRPLVSQAQRSPAQGHWRVMLMEDADRMVERTSNVLLKAIEEPPPRTVWLLCAPSPEDVLTTIRSRCRAVHLRVPDPRAVADLLVRRDGVDPQVALTAARAAQSHVGLARRLARDPEARERRRRLLAVPTTIRGVGDAVLAAAQLIDLSATDAKAATEERDAAEKAALLRTLGAEAGARLPPALRGQVKQLEEDQKRRATRAQRDVLDRAMVDLLSLYRDVLVVQLGADVELVNADAAEQVRRLAADSTPEQTVRRMDAVGVARERLAGNVAPLLAMEAMMIALRPQA</sequence>
<dbReference type="InterPro" id="IPR027417">
    <property type="entry name" value="P-loop_NTPase"/>
</dbReference>
<dbReference type="SUPFAM" id="SSF52540">
    <property type="entry name" value="P-loop containing nucleoside triphosphate hydrolases"/>
    <property type="match status" value="1"/>
</dbReference>
<dbReference type="RefSeq" id="WP_152203980.1">
    <property type="nucleotide sequence ID" value="NZ_VUKF01000039.1"/>
</dbReference>
<dbReference type="PANTHER" id="PTHR11669">
    <property type="entry name" value="REPLICATION FACTOR C / DNA POLYMERASE III GAMMA-TAU SUBUNIT"/>
    <property type="match status" value="1"/>
</dbReference>
<dbReference type="InterPro" id="IPR050238">
    <property type="entry name" value="DNA_Rep/Repair_Clamp_Loader"/>
</dbReference>
<dbReference type="Pfam" id="PF13177">
    <property type="entry name" value="DNA_pol3_delta2"/>
    <property type="match status" value="1"/>
</dbReference>
<dbReference type="GO" id="GO:0006261">
    <property type="term" value="P:DNA-templated DNA replication"/>
    <property type="evidence" value="ECO:0007669"/>
    <property type="project" value="TreeGrafter"/>
</dbReference>
<keyword evidence="2" id="KW-0808">Transferase</keyword>
<dbReference type="EC" id="2.7.7.7" evidence="2"/>